<dbReference type="GO" id="GO:0008360">
    <property type="term" value="P:regulation of cell shape"/>
    <property type="evidence" value="ECO:0007669"/>
    <property type="project" value="UniProtKB-KW"/>
</dbReference>
<comment type="similarity">
    <text evidence="3 15">Belongs to the peptidase S11 family.</text>
</comment>
<keyword evidence="20" id="KW-1185">Reference proteome</keyword>
<dbReference type="GO" id="GO:0009002">
    <property type="term" value="F:serine-type D-Ala-D-Ala carboxypeptidase activity"/>
    <property type="evidence" value="ECO:0007669"/>
    <property type="project" value="UniProtKB-EC"/>
</dbReference>
<feature type="active site" evidence="13">
    <location>
        <position position="137"/>
    </location>
</feature>
<dbReference type="Proteomes" id="UP000050911">
    <property type="component" value="Unassembled WGS sequence"/>
</dbReference>
<evidence type="ECO:0000256" key="1">
    <source>
        <dbReference type="ARBA" id="ARBA00003217"/>
    </source>
</evidence>
<keyword evidence="7 16" id="KW-0732">Signal</keyword>
<evidence type="ECO:0000256" key="8">
    <source>
        <dbReference type="ARBA" id="ARBA00022801"/>
    </source>
</evidence>
<protein>
    <recommendedName>
        <fullName evidence="4">serine-type D-Ala-D-Ala carboxypeptidase</fullName>
        <ecNumber evidence="4">3.4.16.4</ecNumber>
    </recommendedName>
</protein>
<evidence type="ECO:0000256" key="16">
    <source>
        <dbReference type="SAM" id="SignalP"/>
    </source>
</evidence>
<keyword evidence="5 19" id="KW-0121">Carboxypeptidase</keyword>
<dbReference type="EMBL" id="AZCX01000008">
    <property type="protein sequence ID" value="KRK47470.1"/>
    <property type="molecule type" value="Genomic_DNA"/>
</dbReference>
<feature type="chain" id="PRO_5006405194" description="serine-type D-Ala-D-Ala carboxypeptidase" evidence="16">
    <location>
        <begin position="39"/>
        <end position="439"/>
    </location>
</feature>
<keyword evidence="11" id="KW-0961">Cell wall biogenesis/degradation</keyword>
<evidence type="ECO:0000256" key="7">
    <source>
        <dbReference type="ARBA" id="ARBA00022729"/>
    </source>
</evidence>
<evidence type="ECO:0000256" key="3">
    <source>
        <dbReference type="ARBA" id="ARBA00007164"/>
    </source>
</evidence>
<feature type="domain" description="Peptidase S11 D-Ala-D-Ala carboxypeptidase A C-terminal" evidence="18">
    <location>
        <begin position="334"/>
        <end position="409"/>
    </location>
</feature>
<name>A0A0R1HL59_9LACO</name>
<comment type="caution">
    <text evidence="19">The sequence shown here is derived from an EMBL/GenBank/DDBJ whole genome shotgun (WGS) entry which is preliminary data.</text>
</comment>
<dbReference type="InterPro" id="IPR012907">
    <property type="entry name" value="Peptidase_S11_C"/>
</dbReference>
<evidence type="ECO:0000256" key="9">
    <source>
        <dbReference type="ARBA" id="ARBA00022960"/>
    </source>
</evidence>
<dbReference type="AlphaFoldDB" id="A0A0R1HL59"/>
<comment type="catalytic activity">
    <reaction evidence="12">
        <text>Preferential cleavage: (Ac)2-L-Lys-D-Ala-|-D-Ala. Also transpeptidation of peptidyl-alanyl moieties that are N-acyl substituents of D-alanine.</text>
        <dbReference type="EC" id="3.4.16.4"/>
    </reaction>
</comment>
<dbReference type="PANTHER" id="PTHR21581">
    <property type="entry name" value="D-ALANYL-D-ALANINE CARBOXYPEPTIDASE"/>
    <property type="match status" value="1"/>
</dbReference>
<dbReference type="GO" id="GO:0009252">
    <property type="term" value="P:peptidoglycan biosynthetic process"/>
    <property type="evidence" value="ECO:0007669"/>
    <property type="project" value="UniProtKB-UniPathway"/>
</dbReference>
<dbReference type="Gene3D" id="3.40.710.10">
    <property type="entry name" value="DD-peptidase/beta-lactamase superfamily"/>
    <property type="match status" value="1"/>
</dbReference>
<evidence type="ECO:0000313" key="20">
    <source>
        <dbReference type="Proteomes" id="UP000050911"/>
    </source>
</evidence>
<reference evidence="19 20" key="1">
    <citation type="journal article" date="2015" name="Genome Announc.">
        <title>Expanding the biotechnology potential of lactobacilli through comparative genomics of 213 strains and associated genera.</title>
        <authorList>
            <person name="Sun Z."/>
            <person name="Harris H.M."/>
            <person name="McCann A."/>
            <person name="Guo C."/>
            <person name="Argimon S."/>
            <person name="Zhang W."/>
            <person name="Yang X."/>
            <person name="Jeffery I.B."/>
            <person name="Cooney J.C."/>
            <person name="Kagawa T.F."/>
            <person name="Liu W."/>
            <person name="Song Y."/>
            <person name="Salvetti E."/>
            <person name="Wrobel A."/>
            <person name="Rasinkangas P."/>
            <person name="Parkhill J."/>
            <person name="Rea M.C."/>
            <person name="O'Sullivan O."/>
            <person name="Ritari J."/>
            <person name="Douillard F.P."/>
            <person name="Paul Ross R."/>
            <person name="Yang R."/>
            <person name="Briner A.E."/>
            <person name="Felis G.E."/>
            <person name="de Vos W.M."/>
            <person name="Barrangou R."/>
            <person name="Klaenhammer T.R."/>
            <person name="Caufield P.W."/>
            <person name="Cui Y."/>
            <person name="Zhang H."/>
            <person name="O'Toole P.W."/>
        </authorList>
    </citation>
    <scope>NUCLEOTIDE SEQUENCE [LARGE SCALE GENOMIC DNA]</scope>
    <source>
        <strain evidence="19 20">JCM 15530</strain>
    </source>
</reference>
<dbReference type="InterPro" id="IPR037167">
    <property type="entry name" value="Peptidase_S11_C_sf"/>
</dbReference>
<dbReference type="UniPathway" id="UPA00219"/>
<keyword evidence="10" id="KW-0573">Peptidoglycan synthesis</keyword>
<dbReference type="STRING" id="1302272.FC96_GL002395"/>
<evidence type="ECO:0000256" key="11">
    <source>
        <dbReference type="ARBA" id="ARBA00023316"/>
    </source>
</evidence>
<evidence type="ECO:0000256" key="2">
    <source>
        <dbReference type="ARBA" id="ARBA00004752"/>
    </source>
</evidence>
<feature type="domain" description="Peptidase S11 D-alanyl-D-alanine carboxypeptidase A N-terminal" evidence="17">
    <location>
        <begin position="37"/>
        <end position="294"/>
    </location>
</feature>
<dbReference type="SUPFAM" id="SSF69189">
    <property type="entry name" value="Penicillin-binding protein associated domain"/>
    <property type="match status" value="1"/>
</dbReference>
<keyword evidence="9" id="KW-0133">Cell shape</keyword>
<organism evidence="19 20">
    <name type="scientific">Secundilactobacillus kimchicus JCM 15530</name>
    <dbReference type="NCBI Taxonomy" id="1302272"/>
    <lineage>
        <taxon>Bacteria</taxon>
        <taxon>Bacillati</taxon>
        <taxon>Bacillota</taxon>
        <taxon>Bacilli</taxon>
        <taxon>Lactobacillales</taxon>
        <taxon>Lactobacillaceae</taxon>
        <taxon>Secundilactobacillus</taxon>
    </lineage>
</organism>
<dbReference type="GO" id="GO:0071555">
    <property type="term" value="P:cell wall organization"/>
    <property type="evidence" value="ECO:0007669"/>
    <property type="project" value="UniProtKB-KW"/>
</dbReference>
<dbReference type="PATRIC" id="fig|1302272.5.peg.2443"/>
<feature type="signal peptide" evidence="16">
    <location>
        <begin position="1"/>
        <end position="38"/>
    </location>
</feature>
<dbReference type="GO" id="GO:0006508">
    <property type="term" value="P:proteolysis"/>
    <property type="evidence" value="ECO:0007669"/>
    <property type="project" value="UniProtKB-KW"/>
</dbReference>
<keyword evidence="6" id="KW-0645">Protease</keyword>
<evidence type="ECO:0000256" key="13">
    <source>
        <dbReference type="PIRSR" id="PIRSR618044-1"/>
    </source>
</evidence>
<keyword evidence="8" id="KW-0378">Hydrolase</keyword>
<evidence type="ECO:0000256" key="6">
    <source>
        <dbReference type="ARBA" id="ARBA00022670"/>
    </source>
</evidence>
<feature type="active site" description="Acyl-ester intermediate" evidence="13">
    <location>
        <position position="73"/>
    </location>
</feature>
<dbReference type="PANTHER" id="PTHR21581:SF11">
    <property type="entry name" value="D-ALANYL-D-ALANINE CARBOXYPEPTIDASE DACA"/>
    <property type="match status" value="1"/>
</dbReference>
<dbReference type="InterPro" id="IPR012338">
    <property type="entry name" value="Beta-lactam/transpept-like"/>
</dbReference>
<dbReference type="PRINTS" id="PR00725">
    <property type="entry name" value="DADACBPTASE1"/>
</dbReference>
<sequence>MKQLKLIKQLKSGSQKALACFAVLMTAVFVGTAHPANAAAKPGLAVRSAIAIDADSGQILYQKQAKKALPIASVTKLLSTYIVLEQIKSGKLTWQTPVKIDSATAKLSHKSILTNVPLTAGHKYSVRQLYNATLIYSANAAVTALGTKIAGSPQKFLTKMRETALKLGLTSAKIATASGITNGQAGRQLGDPKVDAKVENKMSAIDVAKLAKRLIADFPAVLQTTGRRAAWFDKGGSSQTAMINWNLMLKGGSQATANLPVDGLKTGTSTAAGGNFVGTVNKQGHRLITVVMHAGNGNGGDATRFVQTRRLMNWVYATYRPVKLATGAAVAGADSVKAFYGRAKTADIALAQPTTLWLKKTQSKSTISGQLQLAKSATEKDGLKTPIKKGADVGRISLKLDGQKVASVDGSTMAPAKVSQTDDRANWFVRVWRDFLALF</sequence>
<dbReference type="InterPro" id="IPR001967">
    <property type="entry name" value="Peptidase_S11_N"/>
</dbReference>
<evidence type="ECO:0000256" key="10">
    <source>
        <dbReference type="ARBA" id="ARBA00022984"/>
    </source>
</evidence>
<evidence type="ECO:0000313" key="19">
    <source>
        <dbReference type="EMBL" id="KRK47470.1"/>
    </source>
</evidence>
<accession>A0A0R1HL59</accession>
<proteinExistence type="inferred from homology"/>
<comment type="pathway">
    <text evidence="2">Cell wall biogenesis; peptidoglycan biosynthesis.</text>
</comment>
<evidence type="ECO:0000256" key="4">
    <source>
        <dbReference type="ARBA" id="ARBA00012448"/>
    </source>
</evidence>
<feature type="binding site" evidence="14">
    <location>
        <position position="265"/>
    </location>
    <ligand>
        <name>substrate</name>
    </ligand>
</feature>
<evidence type="ECO:0000256" key="12">
    <source>
        <dbReference type="ARBA" id="ARBA00034000"/>
    </source>
</evidence>
<dbReference type="InterPro" id="IPR015956">
    <property type="entry name" value="Peniciliin-bd_prot_C_sf"/>
</dbReference>
<dbReference type="Pfam" id="PF07943">
    <property type="entry name" value="PBP5_C"/>
    <property type="match status" value="1"/>
</dbReference>
<dbReference type="Gene3D" id="2.60.410.10">
    <property type="entry name" value="D-Ala-D-Ala carboxypeptidase, C-terminal domain"/>
    <property type="match status" value="1"/>
</dbReference>
<dbReference type="SUPFAM" id="SSF56601">
    <property type="entry name" value="beta-lactamase/transpeptidase-like"/>
    <property type="match status" value="1"/>
</dbReference>
<evidence type="ECO:0000256" key="5">
    <source>
        <dbReference type="ARBA" id="ARBA00022645"/>
    </source>
</evidence>
<evidence type="ECO:0000256" key="15">
    <source>
        <dbReference type="RuleBase" id="RU004016"/>
    </source>
</evidence>
<feature type="active site" description="Proton acceptor" evidence="13">
    <location>
        <position position="76"/>
    </location>
</feature>
<dbReference type="EC" id="3.4.16.4" evidence="4"/>
<evidence type="ECO:0000256" key="14">
    <source>
        <dbReference type="PIRSR" id="PIRSR618044-2"/>
    </source>
</evidence>
<evidence type="ECO:0000259" key="17">
    <source>
        <dbReference type="Pfam" id="PF00768"/>
    </source>
</evidence>
<evidence type="ECO:0000259" key="18">
    <source>
        <dbReference type="Pfam" id="PF07943"/>
    </source>
</evidence>
<gene>
    <name evidence="19" type="ORF">FC96_GL002395</name>
</gene>
<dbReference type="InterPro" id="IPR018044">
    <property type="entry name" value="Peptidase_S11"/>
</dbReference>
<comment type="function">
    <text evidence="1">Removes C-terminal D-alanyl residues from sugar-peptide cell wall precursors.</text>
</comment>
<dbReference type="Pfam" id="PF00768">
    <property type="entry name" value="Peptidase_S11"/>
    <property type="match status" value="1"/>
</dbReference>